<dbReference type="RefSeq" id="WP_138295351.1">
    <property type="nucleotide sequence ID" value="NZ_JACRSO010000001.1"/>
</dbReference>
<feature type="chain" id="PRO_5039490205" evidence="2">
    <location>
        <begin position="30"/>
        <end position="88"/>
    </location>
</feature>
<dbReference type="EMBL" id="JACRSO010000001">
    <property type="protein sequence ID" value="MBC8528121.1"/>
    <property type="molecule type" value="Genomic_DNA"/>
</dbReference>
<dbReference type="AlphaFoldDB" id="A0A926CYM0"/>
<sequence>MKKRIAKQLFCFTYFFGFTTLLLSRTAFAYLDPATTSYLIQVVAGVFIAGGVAVGIFWKKISFFFKKRKMQALEKKLTREAAKREQGK</sequence>
<comment type="caution">
    <text evidence="3">The sequence shown here is derived from an EMBL/GenBank/DDBJ whole genome shotgun (WGS) entry which is preliminary data.</text>
</comment>
<keyword evidence="1" id="KW-0472">Membrane</keyword>
<feature type="transmembrane region" description="Helical" evidence="1">
    <location>
        <begin position="39"/>
        <end position="58"/>
    </location>
</feature>
<proteinExistence type="predicted"/>
<keyword evidence="2" id="KW-0732">Signal</keyword>
<keyword evidence="1" id="KW-0812">Transmembrane</keyword>
<evidence type="ECO:0000256" key="1">
    <source>
        <dbReference type="SAM" id="Phobius"/>
    </source>
</evidence>
<evidence type="ECO:0000313" key="3">
    <source>
        <dbReference type="EMBL" id="MBC8528121.1"/>
    </source>
</evidence>
<organism evidence="3 4">
    <name type="scientific">Luoshenia tenuis</name>
    <dbReference type="NCBI Taxonomy" id="2763654"/>
    <lineage>
        <taxon>Bacteria</taxon>
        <taxon>Bacillati</taxon>
        <taxon>Bacillota</taxon>
        <taxon>Clostridia</taxon>
        <taxon>Christensenellales</taxon>
        <taxon>Christensenellaceae</taxon>
        <taxon>Luoshenia</taxon>
    </lineage>
</organism>
<name>A0A926CYM0_9FIRM</name>
<keyword evidence="4" id="KW-1185">Reference proteome</keyword>
<evidence type="ECO:0000256" key="2">
    <source>
        <dbReference type="SAM" id="SignalP"/>
    </source>
</evidence>
<reference evidence="3" key="1">
    <citation type="submission" date="2020-08" db="EMBL/GenBank/DDBJ databases">
        <title>Genome public.</title>
        <authorList>
            <person name="Liu C."/>
            <person name="Sun Q."/>
        </authorList>
    </citation>
    <scope>NUCLEOTIDE SEQUENCE</scope>
    <source>
        <strain evidence="3">NSJ-44</strain>
    </source>
</reference>
<feature type="signal peptide" evidence="2">
    <location>
        <begin position="1"/>
        <end position="29"/>
    </location>
</feature>
<evidence type="ECO:0000313" key="4">
    <source>
        <dbReference type="Proteomes" id="UP000654279"/>
    </source>
</evidence>
<dbReference type="Proteomes" id="UP000654279">
    <property type="component" value="Unassembled WGS sequence"/>
</dbReference>
<protein>
    <submittedName>
        <fullName evidence="3">Uncharacterized protein</fullName>
    </submittedName>
</protein>
<accession>A0A926CYM0</accession>
<keyword evidence="1" id="KW-1133">Transmembrane helix</keyword>
<gene>
    <name evidence="3" type="ORF">H8699_01535</name>
</gene>